<dbReference type="GeneID" id="112693293"/>
<proteinExistence type="inferred from homology"/>
<protein>
    <submittedName>
        <fullName evidence="4">Protein FAM122A isoform X1</fullName>
    </submittedName>
</protein>
<evidence type="ECO:0000256" key="1">
    <source>
        <dbReference type="ARBA" id="ARBA00006725"/>
    </source>
</evidence>
<comment type="similarity">
    <text evidence="1">Belongs to the FAM122 family.</text>
</comment>
<feature type="region of interest" description="Disordered" evidence="2">
    <location>
        <begin position="261"/>
        <end position="291"/>
    </location>
</feature>
<dbReference type="AlphaFoldDB" id="A0A8B8GM76"/>
<dbReference type="RefSeq" id="XP_025424075.1">
    <property type="nucleotide sequence ID" value="XM_025568290.1"/>
</dbReference>
<dbReference type="OrthoDB" id="10036177at2759"/>
<evidence type="ECO:0000313" key="3">
    <source>
        <dbReference type="Proteomes" id="UP000694846"/>
    </source>
</evidence>
<evidence type="ECO:0000313" key="4">
    <source>
        <dbReference type="RefSeq" id="XP_025424075.1"/>
    </source>
</evidence>
<dbReference type="InterPro" id="IPR026716">
    <property type="entry name" value="PBIR1/2/3"/>
</dbReference>
<evidence type="ECO:0000256" key="2">
    <source>
        <dbReference type="SAM" id="MobiDB-lite"/>
    </source>
</evidence>
<dbReference type="GO" id="GO:0004865">
    <property type="term" value="F:protein serine/threonine phosphatase inhibitor activity"/>
    <property type="evidence" value="ECO:0007669"/>
    <property type="project" value="InterPro"/>
</dbReference>
<feature type="compositionally biased region" description="Low complexity" evidence="2">
    <location>
        <begin position="261"/>
        <end position="275"/>
    </location>
</feature>
<dbReference type="PANTHER" id="PTHR22227">
    <property type="entry name" value="FAMILY WITH SEQUENCE SIMILARITY 122B ISOFORM X1"/>
    <property type="match status" value="1"/>
</dbReference>
<accession>A0A8B8GM76</accession>
<dbReference type="PANTHER" id="PTHR22227:SF6">
    <property type="entry name" value="FAMILY WITH SEQUENCE SIMILARITY 122B ISOFORM X1"/>
    <property type="match status" value="1"/>
</dbReference>
<gene>
    <name evidence="4" type="primary">LOC112693293</name>
</gene>
<keyword evidence="3" id="KW-1185">Reference proteome</keyword>
<dbReference type="Proteomes" id="UP000694846">
    <property type="component" value="Unplaced"/>
</dbReference>
<sequence>MSVKDGPIVKMEVDCPSNLKRSNSAPMINDLNVSITPCAPLSRESPCNMFIKNVQPRFRRFSTSGSPHTIMPNTSPKLVHRVNQLRQEETIDMVNREVAHEREIHSAMQISQSWEDLSIMIDSPSKPDEGQFAKQAGGLFGRPNLYDPLHLNLSMASAPSSPSPTRSLRHCVSPSLFKPNLSPSPTRKTFTSGLCFRRSLSPISMRPSTIGPVKRKCEMDDYEPNPKKWGLLITNNRPEPMQVAGIVPTTMNATLVTDSICSSSGDSSNSNHSFSFRPLETLMDQSKSNSQ</sequence>
<name>A0A8B8GM76_9HEMI</name>
<organism evidence="3 4">
    <name type="scientific">Sipha flava</name>
    <name type="common">yellow sugarcane aphid</name>
    <dbReference type="NCBI Taxonomy" id="143950"/>
    <lineage>
        <taxon>Eukaryota</taxon>
        <taxon>Metazoa</taxon>
        <taxon>Ecdysozoa</taxon>
        <taxon>Arthropoda</taxon>
        <taxon>Hexapoda</taxon>
        <taxon>Insecta</taxon>
        <taxon>Pterygota</taxon>
        <taxon>Neoptera</taxon>
        <taxon>Paraneoptera</taxon>
        <taxon>Hemiptera</taxon>
        <taxon>Sternorrhyncha</taxon>
        <taxon>Aphidomorpha</taxon>
        <taxon>Aphidoidea</taxon>
        <taxon>Aphididae</taxon>
        <taxon>Sipha</taxon>
    </lineage>
</organism>
<reference evidence="4" key="1">
    <citation type="submission" date="2025-08" db="UniProtKB">
        <authorList>
            <consortium name="RefSeq"/>
        </authorList>
    </citation>
    <scope>IDENTIFICATION</scope>
    <source>
        <tissue evidence="4">Whole body</tissue>
    </source>
</reference>